<dbReference type="Proteomes" id="UP000477722">
    <property type="component" value="Unassembled WGS sequence"/>
</dbReference>
<dbReference type="InterPro" id="IPR000682">
    <property type="entry name" value="PCMT"/>
</dbReference>
<feature type="compositionally biased region" description="Low complexity" evidence="12">
    <location>
        <begin position="85"/>
        <end position="97"/>
    </location>
</feature>
<evidence type="ECO:0000256" key="3">
    <source>
        <dbReference type="ARBA" id="ARBA00011890"/>
    </source>
</evidence>
<dbReference type="Pfam" id="PF01135">
    <property type="entry name" value="PCMT"/>
    <property type="match status" value="1"/>
</dbReference>
<accession>A0A6G4X1P0</accession>
<evidence type="ECO:0000256" key="2">
    <source>
        <dbReference type="ARBA" id="ARBA00005369"/>
    </source>
</evidence>
<feature type="region of interest" description="Disordered" evidence="12">
    <location>
        <begin position="77"/>
        <end position="97"/>
    </location>
</feature>
<name>A0A6G4X1P0_9ACTN</name>
<evidence type="ECO:0000313" key="14">
    <source>
        <dbReference type="Proteomes" id="UP000477722"/>
    </source>
</evidence>
<evidence type="ECO:0000256" key="7">
    <source>
        <dbReference type="ARBA" id="ARBA00022679"/>
    </source>
</evidence>
<dbReference type="EC" id="2.1.1.77" evidence="3"/>
<comment type="similarity">
    <text evidence="2">Belongs to the methyltransferase superfamily. L-isoaspartyl/D-aspartyl protein methyltransferase family.</text>
</comment>
<comment type="caution">
    <text evidence="13">The sequence shown here is derived from an EMBL/GenBank/DDBJ whole genome shotgun (WGS) entry which is preliminary data.</text>
</comment>
<evidence type="ECO:0000256" key="11">
    <source>
        <dbReference type="ARBA" id="ARBA00031350"/>
    </source>
</evidence>
<evidence type="ECO:0000256" key="4">
    <source>
        <dbReference type="ARBA" id="ARBA00013346"/>
    </source>
</evidence>
<evidence type="ECO:0000256" key="9">
    <source>
        <dbReference type="ARBA" id="ARBA00030757"/>
    </source>
</evidence>
<reference evidence="13 14" key="1">
    <citation type="submission" date="2020-02" db="EMBL/GenBank/DDBJ databases">
        <title>Whole-genome analyses of novel actinobacteria.</title>
        <authorList>
            <person name="Sahin N."/>
            <person name="Tatar D."/>
        </authorList>
    </citation>
    <scope>NUCLEOTIDE SEQUENCE [LARGE SCALE GENOMIC DNA]</scope>
    <source>
        <strain evidence="13 14">SB3404</strain>
    </source>
</reference>
<evidence type="ECO:0000256" key="8">
    <source>
        <dbReference type="ARBA" id="ARBA00022691"/>
    </source>
</evidence>
<protein>
    <recommendedName>
        <fullName evidence="4">Protein-L-isoaspartate O-methyltransferase</fullName>
        <ecNumber evidence="3">2.1.1.77</ecNumber>
    </recommendedName>
    <alternativeName>
        <fullName evidence="11">L-isoaspartyl protein carboxyl methyltransferase</fullName>
    </alternativeName>
    <alternativeName>
        <fullName evidence="9">Protein L-isoaspartyl methyltransferase</fullName>
    </alternativeName>
    <alternativeName>
        <fullName evidence="10">Protein-beta-aspartate methyltransferase</fullName>
    </alternativeName>
</protein>
<dbReference type="GO" id="GO:0004719">
    <property type="term" value="F:protein-L-isoaspartate (D-aspartate) O-methyltransferase activity"/>
    <property type="evidence" value="ECO:0007669"/>
    <property type="project" value="UniProtKB-EC"/>
</dbReference>
<comment type="subcellular location">
    <subcellularLocation>
        <location evidence="1">Cytoplasm</location>
    </subcellularLocation>
</comment>
<dbReference type="GO" id="GO:0005737">
    <property type="term" value="C:cytoplasm"/>
    <property type="evidence" value="ECO:0007669"/>
    <property type="project" value="UniProtKB-SubCell"/>
</dbReference>
<gene>
    <name evidence="13" type="ORF">G5C65_24525</name>
</gene>
<dbReference type="CDD" id="cd02440">
    <property type="entry name" value="AdoMet_MTases"/>
    <property type="match status" value="1"/>
</dbReference>
<proteinExistence type="inferred from homology"/>
<evidence type="ECO:0000256" key="6">
    <source>
        <dbReference type="ARBA" id="ARBA00022603"/>
    </source>
</evidence>
<keyword evidence="8" id="KW-0949">S-adenosyl-L-methionine</keyword>
<keyword evidence="5" id="KW-0963">Cytoplasm</keyword>
<dbReference type="PANTHER" id="PTHR11579:SF0">
    <property type="entry name" value="PROTEIN-L-ISOASPARTATE(D-ASPARTATE) O-METHYLTRANSFERASE"/>
    <property type="match status" value="1"/>
</dbReference>
<dbReference type="PANTHER" id="PTHR11579">
    <property type="entry name" value="PROTEIN-L-ISOASPARTATE O-METHYLTRANSFERASE"/>
    <property type="match status" value="1"/>
</dbReference>
<dbReference type="EMBL" id="JAAKZZ010000306">
    <property type="protein sequence ID" value="NGO71459.1"/>
    <property type="molecule type" value="Genomic_DNA"/>
</dbReference>
<evidence type="ECO:0000256" key="12">
    <source>
        <dbReference type="SAM" id="MobiDB-lite"/>
    </source>
</evidence>
<evidence type="ECO:0000256" key="10">
    <source>
        <dbReference type="ARBA" id="ARBA00031323"/>
    </source>
</evidence>
<dbReference type="RefSeq" id="WP_165301094.1">
    <property type="nucleotide sequence ID" value="NZ_JAAKZZ010000306.1"/>
</dbReference>
<keyword evidence="14" id="KW-1185">Reference proteome</keyword>
<dbReference type="SUPFAM" id="SSF53335">
    <property type="entry name" value="S-adenosyl-L-methionine-dependent methyltransferases"/>
    <property type="match status" value="1"/>
</dbReference>
<evidence type="ECO:0000313" key="13">
    <source>
        <dbReference type="EMBL" id="NGO71459.1"/>
    </source>
</evidence>
<dbReference type="GO" id="GO:0032259">
    <property type="term" value="P:methylation"/>
    <property type="evidence" value="ECO:0007669"/>
    <property type="project" value="UniProtKB-KW"/>
</dbReference>
<evidence type="ECO:0000256" key="1">
    <source>
        <dbReference type="ARBA" id="ARBA00004496"/>
    </source>
</evidence>
<dbReference type="InterPro" id="IPR029063">
    <property type="entry name" value="SAM-dependent_MTases_sf"/>
</dbReference>
<keyword evidence="7 13" id="KW-0808">Transferase</keyword>
<sequence length="386" mass="41534">MTTNPPARALSATLTASGHLTPTWRTVYEAVPREDFIPSRAWAVPDGPEPGYPIDRDQDPEGWLRAVYSDTSIVTQLDDGDGDLHTGTGTPSSSGSAPGIVFATLDALDVRDHHRVMEIGTGTGWTAALLSQRVGADNVTSIEVDKQVAAQAEKNLTAAGHAPHLVVGDGAAGCPARAPYDRVHSTCAVATFPHAWVAQTRPGGVIVAPWAPLYGPGQLARLVVDDDGCAIGRFPAFASYMMLRSQRRTVKWDPHHTSEAREATTQLDPRTLAHGAYTADLMIGALVPGVARIPAPADDGTGNFSLLLVEVDRNDGTGAWAAVDYTPGETDYRVTSYGHRDLWHEVSSAFLRWVGYGQPDRHRFGMTVTSEGQHLWLDDPRHPITQ</sequence>
<dbReference type="Gene3D" id="3.40.50.150">
    <property type="entry name" value="Vaccinia Virus protein VP39"/>
    <property type="match status" value="1"/>
</dbReference>
<evidence type="ECO:0000256" key="5">
    <source>
        <dbReference type="ARBA" id="ARBA00022490"/>
    </source>
</evidence>
<keyword evidence="6 13" id="KW-0489">Methyltransferase</keyword>
<organism evidence="13 14">
    <name type="scientific">Streptomyces boncukensis</name>
    <dbReference type="NCBI Taxonomy" id="2711219"/>
    <lineage>
        <taxon>Bacteria</taxon>
        <taxon>Bacillati</taxon>
        <taxon>Actinomycetota</taxon>
        <taxon>Actinomycetes</taxon>
        <taxon>Kitasatosporales</taxon>
        <taxon>Streptomycetaceae</taxon>
        <taxon>Streptomyces</taxon>
    </lineage>
</organism>
<dbReference type="AlphaFoldDB" id="A0A6G4X1P0"/>